<evidence type="ECO:0000313" key="11">
    <source>
        <dbReference type="Proteomes" id="UP000276178"/>
    </source>
</evidence>
<keyword evidence="3" id="KW-0813">Transport</keyword>
<feature type="transmembrane region" description="Helical" evidence="8">
    <location>
        <begin position="148"/>
        <end position="166"/>
    </location>
</feature>
<feature type="transmembrane region" description="Helical" evidence="8">
    <location>
        <begin position="88"/>
        <end position="109"/>
    </location>
</feature>
<dbReference type="InterPro" id="IPR004761">
    <property type="entry name" value="Spore_GerAB"/>
</dbReference>
<evidence type="ECO:0000256" key="7">
    <source>
        <dbReference type="ARBA" id="ARBA00023136"/>
    </source>
</evidence>
<comment type="caution">
    <text evidence="10">The sequence shown here is derived from an EMBL/GenBank/DDBJ whole genome shotgun (WGS) entry which is preliminary data.</text>
</comment>
<keyword evidence="12" id="KW-1185">Reference proteome</keyword>
<evidence type="ECO:0000256" key="3">
    <source>
        <dbReference type="ARBA" id="ARBA00022448"/>
    </source>
</evidence>
<reference evidence="10 11" key="1">
    <citation type="submission" date="2018-10" db="EMBL/GenBank/DDBJ databases">
        <title>Phylogenomics of Brevibacillus.</title>
        <authorList>
            <person name="Dunlap C."/>
        </authorList>
    </citation>
    <scope>NUCLEOTIDE SEQUENCE [LARGE SCALE GENOMIC DNA]</scope>
    <source>
        <strain evidence="10 11">NRRL NRS 1219</strain>
    </source>
</reference>
<sequence length="384" mass="43040">MGRLLEQGKISSAQMGKMVFLAIVASAVTVVPSYTGKYAENDLWLSPFLASLIGFFTVYIAFALNRLYPQQTVIQYSTDIIGKVPGKIFGLLLLFFYVHMTGLIARGYAEFIIGNFLPQTPISVVILTMIAVCAYAVRAGLEVIGRTAQGFFLLFLFPLLLMPFLLQDMHFEFLFPMFERGLLPSVKGALIPQGYFSEVFLMSFLLPYVTNRDKSMRAGMLVILGIALLLTCINFFILLVFGRQAADYMYPVMVAFRYISIADFFENLDSVVMTVWILGMYVKISVFYYATVLGTSQWLELSDYRPIVIPIGMLIAALSFWSMPNLNEAGRFDIVAFPFYGPLMQTICPLLLLGFAYWRKKGKQQSQAQIAAVSGSAHSEKQEG</sequence>
<dbReference type="PANTHER" id="PTHR34975">
    <property type="entry name" value="SPORE GERMINATION PROTEIN A2"/>
    <property type="match status" value="1"/>
</dbReference>
<evidence type="ECO:0000256" key="5">
    <source>
        <dbReference type="ARBA" id="ARBA00022692"/>
    </source>
</evidence>
<reference evidence="9 12" key="2">
    <citation type="submission" date="2019-06" db="EMBL/GenBank/DDBJ databases">
        <title>Whole genome shotgun sequence of Brevibacillus agri NBRC 15538.</title>
        <authorList>
            <person name="Hosoyama A."/>
            <person name="Uohara A."/>
            <person name="Ohji S."/>
            <person name="Ichikawa N."/>
        </authorList>
    </citation>
    <scope>NUCLEOTIDE SEQUENCE [LARGE SCALE GENOMIC DNA]</scope>
    <source>
        <strain evidence="9 12">NBRC 15538</strain>
    </source>
</reference>
<dbReference type="AlphaFoldDB" id="A0A3M8B199"/>
<dbReference type="PANTHER" id="PTHR34975:SF2">
    <property type="entry name" value="SPORE GERMINATION PROTEIN A2"/>
    <property type="match status" value="1"/>
</dbReference>
<feature type="transmembrane region" description="Helical" evidence="8">
    <location>
        <begin position="45"/>
        <end position="68"/>
    </location>
</feature>
<organism evidence="10 11">
    <name type="scientific">Brevibacillus agri</name>
    <dbReference type="NCBI Taxonomy" id="51101"/>
    <lineage>
        <taxon>Bacteria</taxon>
        <taxon>Bacillati</taxon>
        <taxon>Bacillota</taxon>
        <taxon>Bacilli</taxon>
        <taxon>Bacillales</taxon>
        <taxon>Paenibacillaceae</taxon>
        <taxon>Brevibacillus</taxon>
    </lineage>
</organism>
<evidence type="ECO:0000256" key="2">
    <source>
        <dbReference type="ARBA" id="ARBA00007998"/>
    </source>
</evidence>
<evidence type="ECO:0000256" key="6">
    <source>
        <dbReference type="ARBA" id="ARBA00022989"/>
    </source>
</evidence>
<feature type="transmembrane region" description="Helical" evidence="8">
    <location>
        <begin position="335"/>
        <end position="358"/>
    </location>
</feature>
<comment type="subcellular location">
    <subcellularLocation>
        <location evidence="1">Membrane</location>
        <topology evidence="1">Multi-pass membrane protein</topology>
    </subcellularLocation>
</comment>
<dbReference type="Pfam" id="PF03845">
    <property type="entry name" value="Spore_permease"/>
    <property type="match status" value="1"/>
</dbReference>
<dbReference type="GO" id="GO:0009847">
    <property type="term" value="P:spore germination"/>
    <property type="evidence" value="ECO:0007669"/>
    <property type="project" value="InterPro"/>
</dbReference>
<dbReference type="NCBIfam" id="TIGR00912">
    <property type="entry name" value="2A0309"/>
    <property type="match status" value="1"/>
</dbReference>
<dbReference type="GO" id="GO:0016020">
    <property type="term" value="C:membrane"/>
    <property type="evidence" value="ECO:0007669"/>
    <property type="project" value="UniProtKB-SubCell"/>
</dbReference>
<comment type="similarity">
    <text evidence="2">Belongs to the amino acid-polyamine-organocation (APC) superfamily. Spore germination protein (SGP) (TC 2.A.3.9) family.</text>
</comment>
<dbReference type="Proteomes" id="UP000317180">
    <property type="component" value="Unassembled WGS sequence"/>
</dbReference>
<dbReference type="EMBL" id="RHHN01000027">
    <property type="protein sequence ID" value="RNB56757.1"/>
    <property type="molecule type" value="Genomic_DNA"/>
</dbReference>
<feature type="transmembrane region" description="Helical" evidence="8">
    <location>
        <begin position="121"/>
        <end position="141"/>
    </location>
</feature>
<evidence type="ECO:0000313" key="9">
    <source>
        <dbReference type="EMBL" id="GED26295.1"/>
    </source>
</evidence>
<evidence type="ECO:0000313" key="10">
    <source>
        <dbReference type="EMBL" id="RNB56757.1"/>
    </source>
</evidence>
<evidence type="ECO:0000313" key="12">
    <source>
        <dbReference type="Proteomes" id="UP000317180"/>
    </source>
</evidence>
<dbReference type="Proteomes" id="UP000276178">
    <property type="component" value="Unassembled WGS sequence"/>
</dbReference>
<dbReference type="RefSeq" id="WP_005828709.1">
    <property type="nucleotide sequence ID" value="NZ_BJOD01000022.1"/>
</dbReference>
<dbReference type="EMBL" id="BJOD01000022">
    <property type="protein sequence ID" value="GED26295.1"/>
    <property type="molecule type" value="Genomic_DNA"/>
</dbReference>
<evidence type="ECO:0000256" key="8">
    <source>
        <dbReference type="SAM" id="Phobius"/>
    </source>
</evidence>
<accession>A0A3M8B199</accession>
<name>A0A3M8B199_9BACL</name>
<evidence type="ECO:0000256" key="1">
    <source>
        <dbReference type="ARBA" id="ARBA00004141"/>
    </source>
</evidence>
<keyword evidence="4" id="KW-0309">Germination</keyword>
<feature type="transmembrane region" description="Helical" evidence="8">
    <location>
        <begin position="221"/>
        <end position="241"/>
    </location>
</feature>
<keyword evidence="5 8" id="KW-0812">Transmembrane</keyword>
<feature type="transmembrane region" description="Helical" evidence="8">
    <location>
        <begin position="273"/>
        <end position="292"/>
    </location>
</feature>
<keyword evidence="7 8" id="KW-0472">Membrane</keyword>
<proteinExistence type="inferred from homology"/>
<gene>
    <name evidence="9" type="ORF">BAG01nite_23970</name>
    <name evidence="10" type="ORF">EB820_08885</name>
</gene>
<dbReference type="OrthoDB" id="2078716at2"/>
<evidence type="ECO:0000256" key="4">
    <source>
        <dbReference type="ARBA" id="ARBA00022544"/>
    </source>
</evidence>
<protein>
    <submittedName>
        <fullName evidence="9">Germination protein</fullName>
    </submittedName>
    <submittedName>
        <fullName evidence="10">Spore gernimation protein</fullName>
    </submittedName>
</protein>
<keyword evidence="6 8" id="KW-1133">Transmembrane helix</keyword>
<feature type="transmembrane region" description="Helical" evidence="8">
    <location>
        <begin position="186"/>
        <end position="209"/>
    </location>
</feature>
<dbReference type="GeneID" id="82811551"/>
<feature type="transmembrane region" description="Helical" evidence="8">
    <location>
        <begin position="304"/>
        <end position="323"/>
    </location>
</feature>